<protein>
    <recommendedName>
        <fullName evidence="2 4">Acylphosphatase</fullName>
        <ecNumber evidence="2 4">3.6.1.7</ecNumber>
    </recommendedName>
</protein>
<dbReference type="Proteomes" id="UP000252355">
    <property type="component" value="Unassembled WGS sequence"/>
</dbReference>
<dbReference type="InterPro" id="IPR017968">
    <property type="entry name" value="Acylphosphatase_CS"/>
</dbReference>
<dbReference type="AlphaFoldDB" id="A0A367ZKM2"/>
<organism evidence="8 9">
    <name type="scientific">Candidatus Ozemobacter sibiricus</name>
    <dbReference type="NCBI Taxonomy" id="2268124"/>
    <lineage>
        <taxon>Bacteria</taxon>
        <taxon>Candidatus Ozemobacteria</taxon>
        <taxon>Candidatus Ozemobacterales</taxon>
        <taxon>Candidatus Ozemobacteraceae</taxon>
        <taxon>Candidatus Ozemobacter</taxon>
    </lineage>
</organism>
<dbReference type="Pfam" id="PF00708">
    <property type="entry name" value="Acylphosphatase"/>
    <property type="match status" value="1"/>
</dbReference>
<evidence type="ECO:0000256" key="5">
    <source>
        <dbReference type="RuleBase" id="RU000553"/>
    </source>
</evidence>
<proteinExistence type="inferred from homology"/>
<evidence type="ECO:0000256" key="3">
    <source>
        <dbReference type="ARBA" id="ARBA00047645"/>
    </source>
</evidence>
<dbReference type="SUPFAM" id="SSF54975">
    <property type="entry name" value="Acylphosphatase/BLUF domain-like"/>
    <property type="match status" value="1"/>
</dbReference>
<dbReference type="InterPro" id="IPR036046">
    <property type="entry name" value="Acylphosphatase-like_dom_sf"/>
</dbReference>
<keyword evidence="4 5" id="KW-0378">Hydrolase</keyword>
<dbReference type="PROSITE" id="PS51160">
    <property type="entry name" value="ACYLPHOSPHATASE_3"/>
    <property type="match status" value="1"/>
</dbReference>
<evidence type="ECO:0000259" key="7">
    <source>
        <dbReference type="PROSITE" id="PS51160"/>
    </source>
</evidence>
<feature type="domain" description="Acylphosphatase-like" evidence="7">
    <location>
        <begin position="15"/>
        <end position="104"/>
    </location>
</feature>
<feature type="active site" evidence="4">
    <location>
        <position position="48"/>
    </location>
</feature>
<dbReference type="GO" id="GO:0003998">
    <property type="term" value="F:acylphosphatase activity"/>
    <property type="evidence" value="ECO:0007669"/>
    <property type="project" value="UniProtKB-EC"/>
</dbReference>
<feature type="active site" evidence="4">
    <location>
        <position position="30"/>
    </location>
</feature>
<dbReference type="Gene3D" id="3.30.70.100">
    <property type="match status" value="1"/>
</dbReference>
<gene>
    <name evidence="8" type="ORF">OZSIB_1959</name>
</gene>
<dbReference type="EC" id="3.6.1.7" evidence="2 4"/>
<comment type="similarity">
    <text evidence="1 6">Belongs to the acylphosphatase family.</text>
</comment>
<reference evidence="8 9" key="1">
    <citation type="submission" date="2018-05" db="EMBL/GenBank/DDBJ databases">
        <title>A metagenomic window into the 2 km-deep terrestrial subsurface aquifer revealed taxonomically and functionally diverse microbial community comprising novel uncultured bacterial lineages.</title>
        <authorList>
            <person name="Kadnikov V.V."/>
            <person name="Mardanov A.V."/>
            <person name="Beletsky A.V."/>
            <person name="Banks D."/>
            <person name="Pimenov N.V."/>
            <person name="Frank Y.A."/>
            <person name="Karnachuk O.V."/>
            <person name="Ravin N.V."/>
        </authorList>
    </citation>
    <scope>NUCLEOTIDE SEQUENCE [LARGE SCALE GENOMIC DNA]</scope>
    <source>
        <strain evidence="8">BY5</strain>
    </source>
</reference>
<comment type="catalytic activity">
    <reaction evidence="3 4 5">
        <text>an acyl phosphate + H2O = a carboxylate + phosphate + H(+)</text>
        <dbReference type="Rhea" id="RHEA:14965"/>
        <dbReference type="ChEBI" id="CHEBI:15377"/>
        <dbReference type="ChEBI" id="CHEBI:15378"/>
        <dbReference type="ChEBI" id="CHEBI:29067"/>
        <dbReference type="ChEBI" id="CHEBI:43474"/>
        <dbReference type="ChEBI" id="CHEBI:59918"/>
        <dbReference type="EC" id="3.6.1.7"/>
    </reaction>
</comment>
<accession>A0A367ZKM2</accession>
<evidence type="ECO:0000313" key="9">
    <source>
        <dbReference type="Proteomes" id="UP000252355"/>
    </source>
</evidence>
<dbReference type="InterPro" id="IPR001792">
    <property type="entry name" value="Acylphosphatase-like_dom"/>
</dbReference>
<comment type="caution">
    <text evidence="8">The sequence shown here is derived from an EMBL/GenBank/DDBJ whole genome shotgun (WGS) entry which is preliminary data.</text>
</comment>
<evidence type="ECO:0000313" key="8">
    <source>
        <dbReference type="EMBL" id="RCK77921.1"/>
    </source>
</evidence>
<dbReference type="PANTHER" id="PTHR47268:SF4">
    <property type="entry name" value="ACYLPHOSPHATASE"/>
    <property type="match status" value="1"/>
</dbReference>
<evidence type="ECO:0000256" key="4">
    <source>
        <dbReference type="PROSITE-ProRule" id="PRU00520"/>
    </source>
</evidence>
<dbReference type="PANTHER" id="PTHR47268">
    <property type="entry name" value="ACYLPHOSPHATASE"/>
    <property type="match status" value="1"/>
</dbReference>
<evidence type="ECO:0000256" key="1">
    <source>
        <dbReference type="ARBA" id="ARBA00005614"/>
    </source>
</evidence>
<name>A0A367ZKM2_9BACT</name>
<dbReference type="InterPro" id="IPR020456">
    <property type="entry name" value="Acylphosphatase"/>
</dbReference>
<sequence length="104" mass="11068">MSGSGDGGGASQARFVHGFVRGLVQGVGFRAFTQRTGTALGLSGWVRNLWDGRVEFEASGPADRIDEFLARLRQGPRFAEVEAVEVTADQPAAASPPTGFQVRF</sequence>
<evidence type="ECO:0000256" key="6">
    <source>
        <dbReference type="RuleBase" id="RU004168"/>
    </source>
</evidence>
<dbReference type="PROSITE" id="PS00150">
    <property type="entry name" value="ACYLPHOSPHATASE_1"/>
    <property type="match status" value="1"/>
</dbReference>
<dbReference type="EMBL" id="QOQW01000030">
    <property type="protein sequence ID" value="RCK77921.1"/>
    <property type="molecule type" value="Genomic_DNA"/>
</dbReference>
<evidence type="ECO:0000256" key="2">
    <source>
        <dbReference type="ARBA" id="ARBA00012150"/>
    </source>
</evidence>
<dbReference type="PROSITE" id="PS00151">
    <property type="entry name" value="ACYLPHOSPHATASE_2"/>
    <property type="match status" value="1"/>
</dbReference>